<organism evidence="2 3">
    <name type="scientific">Claviceps africana</name>
    <dbReference type="NCBI Taxonomy" id="83212"/>
    <lineage>
        <taxon>Eukaryota</taxon>
        <taxon>Fungi</taxon>
        <taxon>Dikarya</taxon>
        <taxon>Ascomycota</taxon>
        <taxon>Pezizomycotina</taxon>
        <taxon>Sordariomycetes</taxon>
        <taxon>Hypocreomycetidae</taxon>
        <taxon>Hypocreales</taxon>
        <taxon>Clavicipitaceae</taxon>
        <taxon>Claviceps</taxon>
    </lineage>
</organism>
<dbReference type="PROSITE" id="PS51462">
    <property type="entry name" value="NUDIX"/>
    <property type="match status" value="1"/>
</dbReference>
<dbReference type="InterPro" id="IPR000086">
    <property type="entry name" value="NUDIX_hydrolase_dom"/>
</dbReference>
<evidence type="ECO:0000313" key="2">
    <source>
        <dbReference type="EMBL" id="KAG5929537.1"/>
    </source>
</evidence>
<dbReference type="OrthoDB" id="276276at2759"/>
<dbReference type="AlphaFoldDB" id="A0A8K0JHJ2"/>
<dbReference type="CDD" id="cd02883">
    <property type="entry name" value="NUDIX_Hydrolase"/>
    <property type="match status" value="1"/>
</dbReference>
<reference evidence="2" key="1">
    <citation type="journal article" date="2020" name="bioRxiv">
        <title>Whole genome comparisons of ergot fungi reveals the divergence and evolution of species within the genus Claviceps are the result of varying mechanisms driving genome evolution and host range expansion.</title>
        <authorList>
            <person name="Wyka S.A."/>
            <person name="Mondo S.J."/>
            <person name="Liu M."/>
            <person name="Dettman J."/>
            <person name="Nalam V."/>
            <person name="Broders K.D."/>
        </authorList>
    </citation>
    <scope>NUCLEOTIDE SEQUENCE</scope>
    <source>
        <strain evidence="2">CCC 489</strain>
    </source>
</reference>
<evidence type="ECO:0000313" key="3">
    <source>
        <dbReference type="Proteomes" id="UP000811619"/>
    </source>
</evidence>
<proteinExistence type="predicted"/>
<dbReference type="Gene3D" id="3.90.79.10">
    <property type="entry name" value="Nucleoside Triphosphate Pyrophosphohydrolase"/>
    <property type="match status" value="1"/>
</dbReference>
<dbReference type="Pfam" id="PF00293">
    <property type="entry name" value="NUDIX"/>
    <property type="match status" value="1"/>
</dbReference>
<sequence length="174" mass="19075">MASLSAFSIPPAEYIRRNNLPWHVIATSALLLHPHPPRILLVRRAPHDSWPLHWELPGGAVDEDESILDGLARELAEETALTARDVRRVVPRPHVFWNSSRTKLVGRFVFEVGVGGGGVGGGGGDTPPVVLDPAEHCEFVWADEHLVRSGRLVLTGPELRDVLLEAFRRARGAA</sequence>
<feature type="domain" description="Nudix hydrolase" evidence="1">
    <location>
        <begin position="22"/>
        <end position="174"/>
    </location>
</feature>
<dbReference type="PANTHER" id="PTHR43736:SF1">
    <property type="entry name" value="DIHYDRONEOPTERIN TRIPHOSPHATE DIPHOSPHATASE"/>
    <property type="match status" value="1"/>
</dbReference>
<dbReference type="InterPro" id="IPR015797">
    <property type="entry name" value="NUDIX_hydrolase-like_dom_sf"/>
</dbReference>
<dbReference type="Proteomes" id="UP000811619">
    <property type="component" value="Unassembled WGS sequence"/>
</dbReference>
<accession>A0A8K0JHJ2</accession>
<protein>
    <recommendedName>
        <fullName evidence="1">Nudix hydrolase domain-containing protein</fullName>
    </recommendedName>
</protein>
<evidence type="ECO:0000259" key="1">
    <source>
        <dbReference type="PROSITE" id="PS51462"/>
    </source>
</evidence>
<dbReference type="PANTHER" id="PTHR43736">
    <property type="entry name" value="ADP-RIBOSE PYROPHOSPHATASE"/>
    <property type="match status" value="1"/>
</dbReference>
<gene>
    <name evidence="2" type="ORF">E4U42_005564</name>
</gene>
<comment type="caution">
    <text evidence="2">The sequence shown here is derived from an EMBL/GenBank/DDBJ whole genome shotgun (WGS) entry which is preliminary data.</text>
</comment>
<dbReference type="SUPFAM" id="SSF55811">
    <property type="entry name" value="Nudix"/>
    <property type="match status" value="1"/>
</dbReference>
<dbReference type="EMBL" id="SRPY01000053">
    <property type="protein sequence ID" value="KAG5929537.1"/>
    <property type="molecule type" value="Genomic_DNA"/>
</dbReference>
<name>A0A8K0JHJ2_9HYPO</name>
<keyword evidence="3" id="KW-1185">Reference proteome</keyword>